<dbReference type="Proteomes" id="UP000507470">
    <property type="component" value="Unassembled WGS sequence"/>
</dbReference>
<dbReference type="GO" id="GO:0005525">
    <property type="term" value="F:GTP binding"/>
    <property type="evidence" value="ECO:0007669"/>
    <property type="project" value="UniProtKB-KW"/>
</dbReference>
<evidence type="ECO:0000313" key="6">
    <source>
        <dbReference type="EMBL" id="CAC5359640.1"/>
    </source>
</evidence>
<dbReference type="PROSITE" id="PS51720">
    <property type="entry name" value="G_AIG1"/>
    <property type="match status" value="1"/>
</dbReference>
<keyword evidence="3" id="KW-0342">GTP-binding</keyword>
<accession>A0A6J8A2K7</accession>
<dbReference type="Pfam" id="PF04548">
    <property type="entry name" value="AIG1"/>
    <property type="match status" value="1"/>
</dbReference>
<feature type="region of interest" description="Disordered" evidence="4">
    <location>
        <begin position="241"/>
        <end position="260"/>
    </location>
</feature>
<dbReference type="OrthoDB" id="10061751at2759"/>
<keyword evidence="2" id="KW-0547">Nucleotide-binding</keyword>
<gene>
    <name evidence="6" type="ORF">MCOR_2408</name>
</gene>
<dbReference type="AlphaFoldDB" id="A0A6J8A2K7"/>
<sequence length="298" mass="33913">MDQPLRLILIGKNDIEKSKTGNTILNGKTYFLPSLQGYQLCYATVHEREVSVINTPALSDISDIGKCICMSSPGPHALILVVPFGEFEDNYVDDVENVISILSEELFKFIIVVFTRSDFDIGEIGKCITTENIDLYVSSMTDKVKKFLKNKCHGKVVGFDNSLDSYQSQQQVSNLFSFMTFMKDGKPQFFKNATHEIAETSVHEDATTELNSYINEELEQSTHDDVVRYDFIEGPGIKVTKSEPYHPKAPQKSMDKTSTPYVIPVPTQHKQWIRNWTRSETLSIISIALQIIQMFFRR</sequence>
<dbReference type="InterPro" id="IPR045058">
    <property type="entry name" value="GIMA/IAN/Toc"/>
</dbReference>
<keyword evidence="7" id="KW-1185">Reference proteome</keyword>
<dbReference type="PANTHER" id="PTHR10903">
    <property type="entry name" value="GTPASE, IMAP FAMILY MEMBER-RELATED"/>
    <property type="match status" value="1"/>
</dbReference>
<evidence type="ECO:0000256" key="4">
    <source>
        <dbReference type="SAM" id="MobiDB-lite"/>
    </source>
</evidence>
<dbReference type="SUPFAM" id="SSF52540">
    <property type="entry name" value="P-loop containing nucleoside triphosphate hydrolases"/>
    <property type="match status" value="1"/>
</dbReference>
<protein>
    <recommendedName>
        <fullName evidence="5">AIG1-type G domain-containing protein</fullName>
    </recommendedName>
</protein>
<dbReference type="PANTHER" id="PTHR10903:SF184">
    <property type="entry name" value="GTP-BINDING PROTEIN A"/>
    <property type="match status" value="1"/>
</dbReference>
<dbReference type="Gene3D" id="3.40.50.300">
    <property type="entry name" value="P-loop containing nucleotide triphosphate hydrolases"/>
    <property type="match status" value="1"/>
</dbReference>
<evidence type="ECO:0000256" key="1">
    <source>
        <dbReference type="ARBA" id="ARBA00008535"/>
    </source>
</evidence>
<proteinExistence type="inferred from homology"/>
<evidence type="ECO:0000313" key="7">
    <source>
        <dbReference type="Proteomes" id="UP000507470"/>
    </source>
</evidence>
<evidence type="ECO:0000256" key="2">
    <source>
        <dbReference type="ARBA" id="ARBA00022741"/>
    </source>
</evidence>
<evidence type="ECO:0000256" key="3">
    <source>
        <dbReference type="ARBA" id="ARBA00023134"/>
    </source>
</evidence>
<organism evidence="6 7">
    <name type="scientific">Mytilus coruscus</name>
    <name type="common">Sea mussel</name>
    <dbReference type="NCBI Taxonomy" id="42192"/>
    <lineage>
        <taxon>Eukaryota</taxon>
        <taxon>Metazoa</taxon>
        <taxon>Spiralia</taxon>
        <taxon>Lophotrochozoa</taxon>
        <taxon>Mollusca</taxon>
        <taxon>Bivalvia</taxon>
        <taxon>Autobranchia</taxon>
        <taxon>Pteriomorphia</taxon>
        <taxon>Mytilida</taxon>
        <taxon>Mytiloidea</taxon>
        <taxon>Mytilidae</taxon>
        <taxon>Mytilinae</taxon>
        <taxon>Mytilus</taxon>
    </lineage>
</organism>
<dbReference type="EMBL" id="CACVKT020000517">
    <property type="protein sequence ID" value="CAC5359640.1"/>
    <property type="molecule type" value="Genomic_DNA"/>
</dbReference>
<dbReference type="InterPro" id="IPR027417">
    <property type="entry name" value="P-loop_NTPase"/>
</dbReference>
<reference evidence="6 7" key="1">
    <citation type="submission" date="2020-06" db="EMBL/GenBank/DDBJ databases">
        <authorList>
            <person name="Li R."/>
            <person name="Bekaert M."/>
        </authorList>
    </citation>
    <scope>NUCLEOTIDE SEQUENCE [LARGE SCALE GENOMIC DNA]</scope>
    <source>
        <strain evidence="7">wild</strain>
    </source>
</reference>
<evidence type="ECO:0000259" key="5">
    <source>
        <dbReference type="PROSITE" id="PS51720"/>
    </source>
</evidence>
<dbReference type="InterPro" id="IPR006703">
    <property type="entry name" value="G_AIG1"/>
</dbReference>
<name>A0A6J8A2K7_MYTCO</name>
<feature type="domain" description="AIG1-type G" evidence="5">
    <location>
        <begin position="2"/>
        <end position="199"/>
    </location>
</feature>
<comment type="similarity">
    <text evidence="1">Belongs to the TRAFAC class TrmE-Era-EngA-EngB-Septin-like GTPase superfamily. AIG1/Toc34/Toc159-like paraseptin GTPase family. IAN subfamily.</text>
</comment>